<keyword evidence="1" id="KW-0812">Transmembrane</keyword>
<feature type="domain" description="AsmA" evidence="2">
    <location>
        <begin position="1"/>
        <end position="177"/>
    </location>
</feature>
<comment type="caution">
    <text evidence="3">The sequence shown here is derived from an EMBL/GenBank/DDBJ whole genome shotgun (WGS) entry which is preliminary data.</text>
</comment>
<dbReference type="InterPro" id="IPR007844">
    <property type="entry name" value="AsmA"/>
</dbReference>
<keyword evidence="1" id="KW-1133">Transmembrane helix</keyword>
<name>A0A316TZA7_9BACT</name>
<dbReference type="PANTHER" id="PTHR30441">
    <property type="entry name" value="DUF748 DOMAIN-CONTAINING PROTEIN"/>
    <property type="match status" value="1"/>
</dbReference>
<evidence type="ECO:0000313" key="4">
    <source>
        <dbReference type="Proteomes" id="UP000245533"/>
    </source>
</evidence>
<evidence type="ECO:0000259" key="2">
    <source>
        <dbReference type="Pfam" id="PF05170"/>
    </source>
</evidence>
<accession>A0A316TZA7</accession>
<dbReference type="GO" id="GO:0005886">
    <property type="term" value="C:plasma membrane"/>
    <property type="evidence" value="ECO:0007669"/>
    <property type="project" value="TreeGrafter"/>
</dbReference>
<keyword evidence="1" id="KW-0472">Membrane</keyword>
<organism evidence="3 4">
    <name type="scientific">Rhodohalobacter mucosus</name>
    <dbReference type="NCBI Taxonomy" id="2079485"/>
    <lineage>
        <taxon>Bacteria</taxon>
        <taxon>Pseudomonadati</taxon>
        <taxon>Balneolota</taxon>
        <taxon>Balneolia</taxon>
        <taxon>Balneolales</taxon>
        <taxon>Balneolaceae</taxon>
        <taxon>Rhodohalobacter</taxon>
    </lineage>
</organism>
<dbReference type="OrthoDB" id="596403at2"/>
<dbReference type="AlphaFoldDB" id="A0A316TZA7"/>
<dbReference type="Pfam" id="PF05170">
    <property type="entry name" value="AsmA"/>
    <property type="match status" value="1"/>
</dbReference>
<feature type="transmembrane region" description="Helical" evidence="1">
    <location>
        <begin position="7"/>
        <end position="26"/>
    </location>
</feature>
<dbReference type="PANTHER" id="PTHR30441:SF8">
    <property type="entry name" value="DUF748 DOMAIN-CONTAINING PROTEIN"/>
    <property type="match status" value="1"/>
</dbReference>
<sequence>MKTFFKIAAVVVGLLIVILVGLNIYFTDDRLSDMVLPDIREATGADIQVDKLSLTFFRTFPRFGVEAQHVQIPDQMGDSIFSADQILVSVELFPLLRNELSVSRLDLKRPVINYQIRPDSTTNIDFLLESDSEVQEETGSGFDISIPRFSVSEGSLLYADATNESLFKLDDLDADISLRFADLIESSISARLGELSATVEGVNYVENLSLSLDQTSTIDLQNEILTLTEATLSIRGLALNLAGSVTSWSSDFPTADLEFSSSSDSFEELLRLAPPQFEETIEGLESRGSLTMEGSVTGPIGGDVLPAFNLIVEVNDGYLKNPDLSEAIRDIILNLEINNELATIREFRATAAGNTVYLSGTLERPMEDDAVFDLTVNGDVDLSTIGNFYPISDFGLEDLAGVLQADATANGRLDVPEEASFSGVILLENGRLKYADVPQPIEEINARIDARNDRLLIRESGFRTSSGSLSLSGSVVRPLDEESRLVDIAANLNMDLASVKEFYPLHEDTLSMRGDLSVNVSLQGRPDPENIESLVRDGRAELKNGFISHYSIAKPIEQISFLAEASGTSLTINRADFEAGDNSLTVSGSVDDYLSERPSIDLMFDGDAVFADITTYYSLEPWIQEITGSATMRMNVSGPVGDPKQISLNGSLAANEVNAYGDSLGLPVTDLNGLLTIRPASMSLDSLGMNYGSTDISLQGTLNRYLGFLEESNESEESMPQISGSYRSEHLNMDEMIDWEEESEGPIPVEIPDMLATVDAEIDSLTIFGLRITDISGSGSMNPRQILLEEANARLFGGTANGSMNWQVPDPLRTNVRFEGSLDTLRAEDFFRDTGFLGKDRNLHNHVSGALNVSVDYYAELDEELSPDITTAEADGSFGMTRSSLEGHPIQVKIAEFLRAPRLERANLDQWEADFAISDTVLTLSNLSLTSDSIGVEMNGTQHLMTNRIDYVATLLLPASFKGTIASVISTPAADALQQENGAMGIPIRITGTTGSPVVRPDTRVIEEVIRERAREGAEDVLKRLFNRNGS</sequence>
<dbReference type="EMBL" id="QGGB01000010">
    <property type="protein sequence ID" value="PWN05376.1"/>
    <property type="molecule type" value="Genomic_DNA"/>
</dbReference>
<gene>
    <name evidence="3" type="ORF">DDZ15_15020</name>
</gene>
<dbReference type="RefSeq" id="WP_109647932.1">
    <property type="nucleotide sequence ID" value="NZ_QGGB01000010.1"/>
</dbReference>
<reference evidence="3 4" key="1">
    <citation type="submission" date="2018-05" db="EMBL/GenBank/DDBJ databases">
        <title>Rhodohalobacter halophilus gen. nov., sp. nov., a moderately halophilic member of the family Balneolaceae.</title>
        <authorList>
            <person name="Liu Z.-W."/>
        </authorList>
    </citation>
    <scope>NUCLEOTIDE SEQUENCE [LARGE SCALE GENOMIC DNA]</scope>
    <source>
        <strain evidence="3 4">8A47</strain>
    </source>
</reference>
<proteinExistence type="predicted"/>
<dbReference type="InterPro" id="IPR052894">
    <property type="entry name" value="AsmA-related"/>
</dbReference>
<keyword evidence="4" id="KW-1185">Reference proteome</keyword>
<evidence type="ECO:0000313" key="3">
    <source>
        <dbReference type="EMBL" id="PWN05376.1"/>
    </source>
</evidence>
<dbReference type="GO" id="GO:0090313">
    <property type="term" value="P:regulation of protein targeting to membrane"/>
    <property type="evidence" value="ECO:0007669"/>
    <property type="project" value="TreeGrafter"/>
</dbReference>
<evidence type="ECO:0000256" key="1">
    <source>
        <dbReference type="SAM" id="Phobius"/>
    </source>
</evidence>
<dbReference type="Proteomes" id="UP000245533">
    <property type="component" value="Unassembled WGS sequence"/>
</dbReference>
<protein>
    <recommendedName>
        <fullName evidence="2">AsmA domain-containing protein</fullName>
    </recommendedName>
</protein>